<evidence type="ECO:0000256" key="9">
    <source>
        <dbReference type="ARBA" id="ARBA00023170"/>
    </source>
</evidence>
<dbReference type="OrthoDB" id="5771769at2759"/>
<evidence type="ECO:0000259" key="13">
    <source>
        <dbReference type="PROSITE" id="PS51843"/>
    </source>
</evidence>
<keyword evidence="3 11" id="KW-0479">Metal-binding</keyword>
<dbReference type="PROSITE" id="PS51843">
    <property type="entry name" value="NR_LBD"/>
    <property type="match status" value="1"/>
</dbReference>
<evidence type="ECO:0000256" key="4">
    <source>
        <dbReference type="ARBA" id="ARBA00022771"/>
    </source>
</evidence>
<dbReference type="AlphaFoldDB" id="A0A210PFX5"/>
<evidence type="ECO:0000259" key="12">
    <source>
        <dbReference type="PROSITE" id="PS51030"/>
    </source>
</evidence>
<dbReference type="Pfam" id="PF00105">
    <property type="entry name" value="zf-C4"/>
    <property type="match status" value="1"/>
</dbReference>
<dbReference type="STRING" id="6573.A0A210PFX5"/>
<dbReference type="PROSITE" id="PS51030">
    <property type="entry name" value="NUCLEAR_REC_DBD_2"/>
    <property type="match status" value="1"/>
</dbReference>
<dbReference type="SMART" id="SM00399">
    <property type="entry name" value="ZnF_C4"/>
    <property type="match status" value="1"/>
</dbReference>
<proteinExistence type="inferred from homology"/>
<keyword evidence="8 11" id="KW-0804">Transcription</keyword>
<dbReference type="EMBL" id="NEDP02076730">
    <property type="protein sequence ID" value="OWF35393.1"/>
    <property type="molecule type" value="Genomic_DNA"/>
</dbReference>
<comment type="subcellular location">
    <subcellularLocation>
        <location evidence="1 11">Nucleus</location>
    </subcellularLocation>
</comment>
<dbReference type="InterPro" id="IPR001628">
    <property type="entry name" value="Znf_hrmn_rcpt"/>
</dbReference>
<dbReference type="Pfam" id="PF00104">
    <property type="entry name" value="Hormone_recep"/>
    <property type="match status" value="1"/>
</dbReference>
<dbReference type="GO" id="GO:0005634">
    <property type="term" value="C:nucleus"/>
    <property type="evidence" value="ECO:0007669"/>
    <property type="project" value="UniProtKB-SubCell"/>
</dbReference>
<dbReference type="GO" id="GO:0004879">
    <property type="term" value="F:nuclear receptor activity"/>
    <property type="evidence" value="ECO:0007669"/>
    <property type="project" value="InterPro"/>
</dbReference>
<evidence type="ECO:0000256" key="2">
    <source>
        <dbReference type="ARBA" id="ARBA00008092"/>
    </source>
</evidence>
<keyword evidence="10 11" id="KW-0539">Nucleus</keyword>
<dbReference type="InterPro" id="IPR035500">
    <property type="entry name" value="NHR-like_dom_sf"/>
</dbReference>
<sequence length="469" mass="53061">MEVSESAEASSSRSDIYVRRGRLTSSHYLNQSTDIVNSQGSTSNSMDFGAGVMASSSSGFRGDRDMIDSSHSEDMSFTPVKHIKEENVIQAAAADSNSPKQTFVPCKVCGDKASGFHYGVTSCEGCKGFFRRSIQKQIEYRCLRDGKCMVIRLNRNRCQYCRFKKCLAVGMSRDSVRYGRVPKRSKSQDDQCVTSTDQNLDQADLENKQLAIYDIILSVSQAHHANCTVTEDKVKHIQKKQSTLMQQITIPTTPVQFTDEELETQKLSMWLCLASLITPTINSVVEFGKRIPGFSDLSQDDQLILIKGSFFEVWLTRMSRMFNKHDGILTFDEGNMIQREELSVVFSPEFVSCMFDLAISFNQLNLNDTEIGLFAAIVLATPDRRGLSDMKSVEKIQDKLIEALKLQICRNHSTEDNLFGNTIVKLPQLRSLGSQHNDIIQWYRAQWQRIRLPPLFSEIYDIPKHADDS</sequence>
<evidence type="ECO:0000256" key="11">
    <source>
        <dbReference type="RuleBase" id="RU004334"/>
    </source>
</evidence>
<evidence type="ECO:0000256" key="1">
    <source>
        <dbReference type="ARBA" id="ARBA00004123"/>
    </source>
</evidence>
<dbReference type="PANTHER" id="PTHR45805">
    <property type="entry name" value="NUCLEAR HORMONE RECEPTOR HR3-RELATED"/>
    <property type="match status" value="1"/>
</dbReference>
<comment type="caution">
    <text evidence="14">The sequence shown here is derived from an EMBL/GenBank/DDBJ whole genome shotgun (WGS) entry which is preliminary data.</text>
</comment>
<keyword evidence="9 11" id="KW-0675">Receptor</keyword>
<keyword evidence="15" id="KW-1185">Reference proteome</keyword>
<evidence type="ECO:0000256" key="10">
    <source>
        <dbReference type="ARBA" id="ARBA00023242"/>
    </source>
</evidence>
<dbReference type="PRINTS" id="PR00546">
    <property type="entry name" value="THYROIDHORMR"/>
</dbReference>
<dbReference type="GO" id="GO:0008270">
    <property type="term" value="F:zinc ion binding"/>
    <property type="evidence" value="ECO:0007669"/>
    <property type="project" value="UniProtKB-KW"/>
</dbReference>
<dbReference type="InterPro" id="IPR013088">
    <property type="entry name" value="Znf_NHR/GATA"/>
</dbReference>
<dbReference type="PRINTS" id="PR00398">
    <property type="entry name" value="STRDHORMONER"/>
</dbReference>
<dbReference type="FunFam" id="3.30.50.10:FF:000056">
    <property type="entry name" value="Peroxisome proliferator-activated receptor gamma"/>
    <property type="match status" value="1"/>
</dbReference>
<dbReference type="Gene3D" id="3.30.50.10">
    <property type="entry name" value="Erythroid Transcription Factor GATA-1, subunit A"/>
    <property type="match status" value="1"/>
</dbReference>
<dbReference type="InterPro" id="IPR000536">
    <property type="entry name" value="Nucl_hrmn_rcpt_lig-bd"/>
</dbReference>
<dbReference type="CDD" id="cd07165">
    <property type="entry name" value="NR_DBD_DmE78_like"/>
    <property type="match status" value="1"/>
</dbReference>
<dbReference type="PROSITE" id="PS00031">
    <property type="entry name" value="NUCLEAR_REC_DBD_1"/>
    <property type="match status" value="1"/>
</dbReference>
<dbReference type="GO" id="GO:0043565">
    <property type="term" value="F:sequence-specific DNA binding"/>
    <property type="evidence" value="ECO:0007669"/>
    <property type="project" value="InterPro"/>
</dbReference>
<dbReference type="InterPro" id="IPR001723">
    <property type="entry name" value="Nuclear_hrmn_rcpt"/>
</dbReference>
<dbReference type="PRINTS" id="PR00047">
    <property type="entry name" value="STROIDFINGER"/>
</dbReference>
<evidence type="ECO:0000256" key="5">
    <source>
        <dbReference type="ARBA" id="ARBA00022833"/>
    </source>
</evidence>
<keyword evidence="6 11" id="KW-0805">Transcription regulation</keyword>
<dbReference type="SMART" id="SM00430">
    <property type="entry name" value="HOLI"/>
    <property type="match status" value="1"/>
</dbReference>
<evidence type="ECO:0000256" key="7">
    <source>
        <dbReference type="ARBA" id="ARBA00023125"/>
    </source>
</evidence>
<protein>
    <submittedName>
        <fullName evidence="14">Nuclear hormone receptor E75</fullName>
    </submittedName>
</protein>
<organism evidence="14 15">
    <name type="scientific">Mizuhopecten yessoensis</name>
    <name type="common">Japanese scallop</name>
    <name type="synonym">Patinopecten yessoensis</name>
    <dbReference type="NCBI Taxonomy" id="6573"/>
    <lineage>
        <taxon>Eukaryota</taxon>
        <taxon>Metazoa</taxon>
        <taxon>Spiralia</taxon>
        <taxon>Lophotrochozoa</taxon>
        <taxon>Mollusca</taxon>
        <taxon>Bivalvia</taxon>
        <taxon>Autobranchia</taxon>
        <taxon>Pteriomorphia</taxon>
        <taxon>Pectinida</taxon>
        <taxon>Pectinoidea</taxon>
        <taxon>Pectinidae</taxon>
        <taxon>Mizuhopecten</taxon>
    </lineage>
</organism>
<comment type="similarity">
    <text evidence="2">Belongs to the nuclear hormone receptor family. NR1 subfamily.</text>
</comment>
<feature type="domain" description="Nuclear receptor" evidence="12">
    <location>
        <begin position="103"/>
        <end position="178"/>
    </location>
</feature>
<name>A0A210PFX5_MIZYE</name>
<evidence type="ECO:0000256" key="8">
    <source>
        <dbReference type="ARBA" id="ARBA00023163"/>
    </source>
</evidence>
<evidence type="ECO:0000313" key="15">
    <source>
        <dbReference type="Proteomes" id="UP000242188"/>
    </source>
</evidence>
<feature type="domain" description="NR LBD" evidence="13">
    <location>
        <begin position="211"/>
        <end position="462"/>
    </location>
</feature>
<dbReference type="Proteomes" id="UP000242188">
    <property type="component" value="Unassembled WGS sequence"/>
</dbReference>
<accession>A0A210PFX5</accession>
<dbReference type="InterPro" id="IPR001728">
    <property type="entry name" value="ThyrH_rcpt"/>
</dbReference>
<keyword evidence="4 11" id="KW-0863">Zinc-finger</keyword>
<keyword evidence="7 11" id="KW-0238">DNA-binding</keyword>
<evidence type="ECO:0000256" key="3">
    <source>
        <dbReference type="ARBA" id="ARBA00022723"/>
    </source>
</evidence>
<reference evidence="14 15" key="1">
    <citation type="journal article" date="2017" name="Nat. Ecol. Evol.">
        <title>Scallop genome provides insights into evolution of bilaterian karyotype and development.</title>
        <authorList>
            <person name="Wang S."/>
            <person name="Zhang J."/>
            <person name="Jiao W."/>
            <person name="Li J."/>
            <person name="Xun X."/>
            <person name="Sun Y."/>
            <person name="Guo X."/>
            <person name="Huan P."/>
            <person name="Dong B."/>
            <person name="Zhang L."/>
            <person name="Hu X."/>
            <person name="Sun X."/>
            <person name="Wang J."/>
            <person name="Zhao C."/>
            <person name="Wang Y."/>
            <person name="Wang D."/>
            <person name="Huang X."/>
            <person name="Wang R."/>
            <person name="Lv J."/>
            <person name="Li Y."/>
            <person name="Zhang Z."/>
            <person name="Liu B."/>
            <person name="Lu W."/>
            <person name="Hui Y."/>
            <person name="Liang J."/>
            <person name="Zhou Z."/>
            <person name="Hou R."/>
            <person name="Li X."/>
            <person name="Liu Y."/>
            <person name="Li H."/>
            <person name="Ning X."/>
            <person name="Lin Y."/>
            <person name="Zhao L."/>
            <person name="Xing Q."/>
            <person name="Dou J."/>
            <person name="Li Y."/>
            <person name="Mao J."/>
            <person name="Guo H."/>
            <person name="Dou H."/>
            <person name="Li T."/>
            <person name="Mu C."/>
            <person name="Jiang W."/>
            <person name="Fu Q."/>
            <person name="Fu X."/>
            <person name="Miao Y."/>
            <person name="Liu J."/>
            <person name="Yu Q."/>
            <person name="Li R."/>
            <person name="Liao H."/>
            <person name="Li X."/>
            <person name="Kong Y."/>
            <person name="Jiang Z."/>
            <person name="Chourrout D."/>
            <person name="Li R."/>
            <person name="Bao Z."/>
        </authorList>
    </citation>
    <scope>NUCLEOTIDE SEQUENCE [LARGE SCALE GENOMIC DNA]</scope>
    <source>
        <strain evidence="14 15">PY_sf001</strain>
    </source>
</reference>
<dbReference type="Gene3D" id="1.10.565.10">
    <property type="entry name" value="Retinoid X Receptor"/>
    <property type="match status" value="1"/>
</dbReference>
<gene>
    <name evidence="14" type="ORF">KP79_PYT18422</name>
</gene>
<evidence type="ECO:0000256" key="6">
    <source>
        <dbReference type="ARBA" id="ARBA00023015"/>
    </source>
</evidence>
<keyword evidence="5 11" id="KW-0862">Zinc</keyword>
<evidence type="ECO:0000313" key="14">
    <source>
        <dbReference type="EMBL" id="OWF35393.1"/>
    </source>
</evidence>
<dbReference type="PANTHER" id="PTHR45805:SF10">
    <property type="entry name" value="ECDYSONE-INDUCED PROTEIN 78C"/>
    <property type="match status" value="1"/>
</dbReference>
<dbReference type="SUPFAM" id="SSF48508">
    <property type="entry name" value="Nuclear receptor ligand-binding domain"/>
    <property type="match status" value="1"/>
</dbReference>
<dbReference type="SUPFAM" id="SSF57716">
    <property type="entry name" value="Glucocorticoid receptor-like (DNA-binding domain)"/>
    <property type="match status" value="1"/>
</dbReference>